<name>A0ABX6SZS7_9SPHN</name>
<feature type="signal peptide" evidence="1">
    <location>
        <begin position="1"/>
        <end position="23"/>
    </location>
</feature>
<dbReference type="Proteomes" id="UP000516134">
    <property type="component" value="Chromosome"/>
</dbReference>
<evidence type="ECO:0000256" key="1">
    <source>
        <dbReference type="SAM" id="SignalP"/>
    </source>
</evidence>
<dbReference type="RefSeq" id="WP_187714251.1">
    <property type="nucleotide sequence ID" value="NZ_BAABJC010000001.1"/>
</dbReference>
<feature type="chain" id="PRO_5045462428" description="Lipoprotein" evidence="1">
    <location>
        <begin position="24"/>
        <end position="128"/>
    </location>
</feature>
<keyword evidence="1" id="KW-0732">Signal</keyword>
<reference evidence="2 3" key="1">
    <citation type="submission" date="2020-08" db="EMBL/GenBank/DDBJ databases">
        <title>Genome sequence of Sphingomonas daechungensis KACC 18115T.</title>
        <authorList>
            <person name="Hyun D.-W."/>
            <person name="Bae J.-W."/>
        </authorList>
    </citation>
    <scope>NUCLEOTIDE SEQUENCE [LARGE SCALE GENOMIC DNA]</scope>
    <source>
        <strain evidence="2 3">KACC 18115</strain>
    </source>
</reference>
<dbReference type="EMBL" id="CP060780">
    <property type="protein sequence ID" value="QNP42819.1"/>
    <property type="molecule type" value="Genomic_DNA"/>
</dbReference>
<proteinExistence type="predicted"/>
<evidence type="ECO:0000313" key="2">
    <source>
        <dbReference type="EMBL" id="QNP42819.1"/>
    </source>
</evidence>
<dbReference type="PROSITE" id="PS51257">
    <property type="entry name" value="PROKAR_LIPOPROTEIN"/>
    <property type="match status" value="1"/>
</dbReference>
<gene>
    <name evidence="2" type="ORF">H9L15_12155</name>
</gene>
<keyword evidence="3" id="KW-1185">Reference proteome</keyword>
<accession>A0ABX6SZS7</accession>
<evidence type="ECO:0008006" key="4">
    <source>
        <dbReference type="Google" id="ProtNLM"/>
    </source>
</evidence>
<organism evidence="2 3">
    <name type="scientific">Sphingomonas daechungensis</name>
    <dbReference type="NCBI Taxonomy" id="1176646"/>
    <lineage>
        <taxon>Bacteria</taxon>
        <taxon>Pseudomonadati</taxon>
        <taxon>Pseudomonadota</taxon>
        <taxon>Alphaproteobacteria</taxon>
        <taxon>Sphingomonadales</taxon>
        <taxon>Sphingomonadaceae</taxon>
        <taxon>Sphingomonas</taxon>
    </lineage>
</organism>
<protein>
    <recommendedName>
        <fullName evidence="4">Lipoprotein</fullName>
    </recommendedName>
</protein>
<sequence>MRERLVQTAAAVILVAAAGCACAMTAGNTSRGCKVIGGEKLPADSGGSDVLCQAIAAAVDEQAPGVGYQIEITVLPMSRLSAKITTAEGGTLPEQGFAQMDKPLSKSAFQRFARAIAAELTKAGGKNS</sequence>
<evidence type="ECO:0000313" key="3">
    <source>
        <dbReference type="Proteomes" id="UP000516134"/>
    </source>
</evidence>